<name>A0ABQ9FGN8_TEGGR</name>
<organism evidence="2 3">
    <name type="scientific">Tegillarca granosa</name>
    <name type="common">Malaysian cockle</name>
    <name type="synonym">Anadara granosa</name>
    <dbReference type="NCBI Taxonomy" id="220873"/>
    <lineage>
        <taxon>Eukaryota</taxon>
        <taxon>Metazoa</taxon>
        <taxon>Spiralia</taxon>
        <taxon>Lophotrochozoa</taxon>
        <taxon>Mollusca</taxon>
        <taxon>Bivalvia</taxon>
        <taxon>Autobranchia</taxon>
        <taxon>Pteriomorphia</taxon>
        <taxon>Arcoida</taxon>
        <taxon>Arcoidea</taxon>
        <taxon>Arcidae</taxon>
        <taxon>Tegillarca</taxon>
    </lineage>
</organism>
<dbReference type="Gene3D" id="3.20.110.10">
    <property type="entry name" value="Glycoside hydrolase 38, N terminal domain"/>
    <property type="match status" value="1"/>
</dbReference>
<sequence>MLVSNVYIEMACNEVFGAGKNGFINDADPDRTFSVTQLEIAPFNRHVYNLIIDVKILHDIAQHLPEESERGYQALYTVNRLVNTVDISDTSTYLKAHDIADKFFKQRNGESQHVIHAMGHAHIDTAWLWPYAETIRKCARSWSTTIRLMEQYPHFTFTCSQAQQYEWVQQHYPGLFEQIKKFVDKGQFIPVGGTWVEMDGNIPSGEAFVRQFLYGQSEFKLDFINLEDFYFPIYMYLKFLNTFGYSAQLPQIMKICGVTRFLTQKLSWSLVNKFPHHTFWWEGIDGSKVLAHFPPGDDYCMTGDVKQVLYTLSNYRDKGRSSRTVYLFGHGDGGHGPSEDMLQKLKRLEDVDGLPKVKMSSPDDYFSVVERDDGDKLCKWRGELYLELHNGTYTTQAKVCCSNVMNVL</sequence>
<dbReference type="PANTHER" id="PTHR46017">
    <property type="entry name" value="ALPHA-MANNOSIDASE 2C1"/>
    <property type="match status" value="1"/>
</dbReference>
<dbReference type="Proteomes" id="UP001217089">
    <property type="component" value="Unassembled WGS sequence"/>
</dbReference>
<dbReference type="InterPro" id="IPR027291">
    <property type="entry name" value="Glyco_hydro_38_N_sf"/>
</dbReference>
<keyword evidence="3" id="KW-1185">Reference proteome</keyword>
<dbReference type="SUPFAM" id="SSF88713">
    <property type="entry name" value="Glycoside hydrolase/deacetylase"/>
    <property type="match status" value="1"/>
</dbReference>
<evidence type="ECO:0000259" key="1">
    <source>
        <dbReference type="Pfam" id="PF01074"/>
    </source>
</evidence>
<evidence type="ECO:0000313" key="3">
    <source>
        <dbReference type="Proteomes" id="UP001217089"/>
    </source>
</evidence>
<dbReference type="InterPro" id="IPR011330">
    <property type="entry name" value="Glyco_hydro/deAcase_b/a-brl"/>
</dbReference>
<reference evidence="2 3" key="1">
    <citation type="submission" date="2022-12" db="EMBL/GenBank/DDBJ databases">
        <title>Chromosome-level genome of Tegillarca granosa.</title>
        <authorList>
            <person name="Kim J."/>
        </authorList>
    </citation>
    <scope>NUCLEOTIDE SEQUENCE [LARGE SCALE GENOMIC DNA]</scope>
    <source>
        <strain evidence="2">Teg-2019</strain>
        <tissue evidence="2">Adductor muscle</tissue>
    </source>
</reference>
<feature type="domain" description="Glycoside hydrolase family 38 N-terminal" evidence="1">
    <location>
        <begin position="115"/>
        <end position="381"/>
    </location>
</feature>
<dbReference type="EMBL" id="JARBDR010000337">
    <property type="protein sequence ID" value="KAJ8314850.1"/>
    <property type="molecule type" value="Genomic_DNA"/>
</dbReference>
<gene>
    <name evidence="2" type="ORF">KUTeg_007000</name>
</gene>
<protein>
    <recommendedName>
        <fullName evidence="1">Glycoside hydrolase family 38 N-terminal domain-containing protein</fullName>
    </recommendedName>
</protein>
<accession>A0ABQ9FGN8</accession>
<proteinExistence type="predicted"/>
<comment type="caution">
    <text evidence="2">The sequence shown here is derived from an EMBL/GenBank/DDBJ whole genome shotgun (WGS) entry which is preliminary data.</text>
</comment>
<evidence type="ECO:0000313" key="2">
    <source>
        <dbReference type="EMBL" id="KAJ8314850.1"/>
    </source>
</evidence>
<dbReference type="PANTHER" id="PTHR46017:SF1">
    <property type="entry name" value="ALPHA-MANNOSIDASE 2C1"/>
    <property type="match status" value="1"/>
</dbReference>
<dbReference type="InterPro" id="IPR000602">
    <property type="entry name" value="Glyco_hydro_38_N"/>
</dbReference>
<dbReference type="Pfam" id="PF01074">
    <property type="entry name" value="Glyco_hydro_38N"/>
    <property type="match status" value="1"/>
</dbReference>